<feature type="region of interest" description="Disordered" evidence="1">
    <location>
        <begin position="1"/>
        <end position="60"/>
    </location>
</feature>
<organism evidence="2 3">
    <name type="scientific">Apiospora marii</name>
    <dbReference type="NCBI Taxonomy" id="335849"/>
    <lineage>
        <taxon>Eukaryota</taxon>
        <taxon>Fungi</taxon>
        <taxon>Dikarya</taxon>
        <taxon>Ascomycota</taxon>
        <taxon>Pezizomycotina</taxon>
        <taxon>Sordariomycetes</taxon>
        <taxon>Xylariomycetidae</taxon>
        <taxon>Amphisphaeriales</taxon>
        <taxon>Apiosporaceae</taxon>
        <taxon>Apiospora</taxon>
    </lineage>
</organism>
<name>A0ABR1S8E4_9PEZI</name>
<protein>
    <submittedName>
        <fullName evidence="2">Uncharacterized protein</fullName>
    </submittedName>
</protein>
<evidence type="ECO:0000256" key="1">
    <source>
        <dbReference type="SAM" id="MobiDB-lite"/>
    </source>
</evidence>
<sequence>MSPGATSISNKSAHGDRAGPRTAANSSTTSSARRGYYVVSPRAGPPTAAKSSTTSSDRRGFYVVSPRNEQWSLKGISNPKLENNVVKFTATYHDALVARDSVYTHDAPNMDVSKWATETEAFYPIASFISDIKRKGRRMAFFVNFYDHPVEVKDLGGYWLDRARELVMEKWGKGRGRKIWRRQLRYKRSYEKNM</sequence>
<proteinExistence type="predicted"/>
<accession>A0ABR1S8E4</accession>
<keyword evidence="3" id="KW-1185">Reference proteome</keyword>
<evidence type="ECO:0000313" key="3">
    <source>
        <dbReference type="Proteomes" id="UP001396898"/>
    </source>
</evidence>
<comment type="caution">
    <text evidence="2">The sequence shown here is derived from an EMBL/GenBank/DDBJ whole genome shotgun (WGS) entry which is preliminary data.</text>
</comment>
<feature type="compositionally biased region" description="Low complexity" evidence="1">
    <location>
        <begin position="21"/>
        <end position="34"/>
    </location>
</feature>
<feature type="compositionally biased region" description="Polar residues" evidence="1">
    <location>
        <begin position="1"/>
        <end position="12"/>
    </location>
</feature>
<reference evidence="2 3" key="1">
    <citation type="submission" date="2023-01" db="EMBL/GenBank/DDBJ databases">
        <title>Analysis of 21 Apiospora genomes using comparative genomics revels a genus with tremendous synthesis potential of carbohydrate active enzymes and secondary metabolites.</title>
        <authorList>
            <person name="Sorensen T."/>
        </authorList>
    </citation>
    <scope>NUCLEOTIDE SEQUENCE [LARGE SCALE GENOMIC DNA]</scope>
    <source>
        <strain evidence="2 3">CBS 20057</strain>
    </source>
</reference>
<dbReference type="Proteomes" id="UP001396898">
    <property type="component" value="Unassembled WGS sequence"/>
</dbReference>
<dbReference type="EMBL" id="JAQQWI010000007">
    <property type="protein sequence ID" value="KAK8028106.1"/>
    <property type="molecule type" value="Genomic_DNA"/>
</dbReference>
<evidence type="ECO:0000313" key="2">
    <source>
        <dbReference type="EMBL" id="KAK8028106.1"/>
    </source>
</evidence>
<gene>
    <name evidence="2" type="ORF">PG991_005162</name>
</gene>